<comment type="subunit">
    <text evidence="1">Monomer.</text>
</comment>
<dbReference type="InterPro" id="IPR029046">
    <property type="entry name" value="LolA/LolB/LppX"/>
</dbReference>
<keyword evidence="3 5" id="KW-0732">Signal</keyword>
<name>A0A0R0CEV2_9GAMM</name>
<sequence>MALLLLALLPLVAQAAEQAASAPSTQSPAVDPQAIAALEQMGAALRALKQFTLASDASTEVVLDSGQKIELDSQLKYQVKPPRQLFVDMESDRTHRQLFYNGNTMTLYSPRLKYYASVDGMDATLSELAAKLWTEYGIDLPLADLFQWGSANAPRNTLTSAMHVGSGSVDGTAVEQYAFRQPDVDWQLWIGQGDHLPRRIVIISHDDPALPAYTARLKWDVRAVIEPAAFTFTPPPDAARIGILVVDAVAMQPQEK</sequence>
<keyword evidence="4" id="KW-0653">Protein transport</keyword>
<reference evidence="6 7" key="1">
    <citation type="submission" date="2015-05" db="EMBL/GenBank/DDBJ databases">
        <title>Genome sequencing and analysis of members of genus Stenotrophomonas.</title>
        <authorList>
            <person name="Patil P.P."/>
            <person name="Midha S."/>
            <person name="Patil P.B."/>
        </authorList>
    </citation>
    <scope>NUCLEOTIDE SEQUENCE [LARGE SCALE GENOMIC DNA]</scope>
    <source>
        <strain evidence="6 7">DSM 18941</strain>
    </source>
</reference>
<dbReference type="EMBL" id="LDJJ01000028">
    <property type="protein sequence ID" value="KRG67723.1"/>
    <property type="molecule type" value="Genomic_DNA"/>
</dbReference>
<dbReference type="Gene3D" id="2.50.20.10">
    <property type="entry name" value="Lipoprotein localisation LolA/LolB/LppX"/>
    <property type="match status" value="1"/>
</dbReference>
<keyword evidence="2" id="KW-0813">Transport</keyword>
<keyword evidence="7" id="KW-1185">Reference proteome</keyword>
<organism evidence="6 7">
    <name type="scientific">Stenotrophomonas terrae</name>
    <dbReference type="NCBI Taxonomy" id="405446"/>
    <lineage>
        <taxon>Bacteria</taxon>
        <taxon>Pseudomonadati</taxon>
        <taxon>Pseudomonadota</taxon>
        <taxon>Gammaproteobacteria</taxon>
        <taxon>Lysobacterales</taxon>
        <taxon>Lysobacteraceae</taxon>
        <taxon>Stenotrophomonas</taxon>
    </lineage>
</organism>
<feature type="chain" id="PRO_5012068284" description="Periplasmic protein" evidence="5">
    <location>
        <begin position="16"/>
        <end position="256"/>
    </location>
</feature>
<evidence type="ECO:0008006" key="8">
    <source>
        <dbReference type="Google" id="ProtNLM"/>
    </source>
</evidence>
<dbReference type="AlphaFoldDB" id="A0A0R0CEV2"/>
<protein>
    <recommendedName>
        <fullName evidence="8">Periplasmic protein</fullName>
    </recommendedName>
</protein>
<evidence type="ECO:0000256" key="4">
    <source>
        <dbReference type="ARBA" id="ARBA00022927"/>
    </source>
</evidence>
<proteinExistence type="predicted"/>
<accession>A0A0R0CEV2</accession>
<evidence type="ECO:0000256" key="3">
    <source>
        <dbReference type="ARBA" id="ARBA00022729"/>
    </source>
</evidence>
<evidence type="ECO:0000256" key="5">
    <source>
        <dbReference type="SAM" id="SignalP"/>
    </source>
</evidence>
<evidence type="ECO:0000313" key="6">
    <source>
        <dbReference type="EMBL" id="KRG67723.1"/>
    </source>
</evidence>
<comment type="caution">
    <text evidence="6">The sequence shown here is derived from an EMBL/GenBank/DDBJ whole genome shotgun (WGS) entry which is preliminary data.</text>
</comment>
<dbReference type="SUPFAM" id="SSF89392">
    <property type="entry name" value="Prokaryotic lipoproteins and lipoprotein localization factors"/>
    <property type="match status" value="1"/>
</dbReference>
<dbReference type="Pfam" id="PF09865">
    <property type="entry name" value="DUF2092"/>
    <property type="match status" value="1"/>
</dbReference>
<gene>
    <name evidence="6" type="ORF">ABB27_09155</name>
</gene>
<evidence type="ECO:0000256" key="1">
    <source>
        <dbReference type="ARBA" id="ARBA00011245"/>
    </source>
</evidence>
<dbReference type="InterPro" id="IPR019207">
    <property type="entry name" value="DUF2092"/>
</dbReference>
<feature type="signal peptide" evidence="5">
    <location>
        <begin position="1"/>
        <end position="15"/>
    </location>
</feature>
<dbReference type="PATRIC" id="fig|405446.3.peg.1282"/>
<dbReference type="GO" id="GO:0015031">
    <property type="term" value="P:protein transport"/>
    <property type="evidence" value="ECO:0007669"/>
    <property type="project" value="UniProtKB-KW"/>
</dbReference>
<dbReference type="Proteomes" id="UP000051863">
    <property type="component" value="Unassembled WGS sequence"/>
</dbReference>
<evidence type="ECO:0000256" key="2">
    <source>
        <dbReference type="ARBA" id="ARBA00022448"/>
    </source>
</evidence>
<evidence type="ECO:0000313" key="7">
    <source>
        <dbReference type="Proteomes" id="UP000051863"/>
    </source>
</evidence>